<dbReference type="PANTHER" id="PTHR45772:SF7">
    <property type="entry name" value="AMINO ACID ABC TRANSPORTER ATP-BINDING PROTEIN"/>
    <property type="match status" value="1"/>
</dbReference>
<dbReference type="RefSeq" id="WP_245507802.1">
    <property type="nucleotide sequence ID" value="NZ_BAABEI010000012.1"/>
</dbReference>
<dbReference type="InterPro" id="IPR051120">
    <property type="entry name" value="ABC_AA/LPS_Transport"/>
</dbReference>
<keyword evidence="3 5" id="KW-0067">ATP-binding</keyword>
<dbReference type="GO" id="GO:0015192">
    <property type="term" value="F:L-phenylalanine transmembrane transporter activity"/>
    <property type="evidence" value="ECO:0007669"/>
    <property type="project" value="TreeGrafter"/>
</dbReference>
<reference evidence="5 6" key="1">
    <citation type="submission" date="2019-03" db="EMBL/GenBank/DDBJ databases">
        <title>Genomic Encyclopedia of Type Strains, Phase IV (KMG-IV): sequencing the most valuable type-strain genomes for metagenomic binning, comparative biology and taxonomic classification.</title>
        <authorList>
            <person name="Goeker M."/>
        </authorList>
    </citation>
    <scope>NUCLEOTIDE SEQUENCE [LARGE SCALE GENOMIC DNA]</scope>
    <source>
        <strain evidence="5 6">DSM 18401</strain>
    </source>
</reference>
<dbReference type="Gene3D" id="3.40.50.300">
    <property type="entry name" value="P-loop containing nucleotide triphosphate hydrolases"/>
    <property type="match status" value="1"/>
</dbReference>
<dbReference type="SMART" id="SM00382">
    <property type="entry name" value="AAA"/>
    <property type="match status" value="1"/>
</dbReference>
<dbReference type="InterPro" id="IPR003593">
    <property type="entry name" value="AAA+_ATPase"/>
</dbReference>
<dbReference type="GO" id="GO:0005304">
    <property type="term" value="F:L-valine transmembrane transporter activity"/>
    <property type="evidence" value="ECO:0007669"/>
    <property type="project" value="TreeGrafter"/>
</dbReference>
<evidence type="ECO:0000256" key="3">
    <source>
        <dbReference type="ARBA" id="ARBA00022840"/>
    </source>
</evidence>
<dbReference type="Pfam" id="PF00005">
    <property type="entry name" value="ABC_tran"/>
    <property type="match status" value="1"/>
</dbReference>
<evidence type="ECO:0000313" key="6">
    <source>
        <dbReference type="Proteomes" id="UP000295351"/>
    </source>
</evidence>
<dbReference type="GO" id="GO:0005886">
    <property type="term" value="C:plasma membrane"/>
    <property type="evidence" value="ECO:0007669"/>
    <property type="project" value="TreeGrafter"/>
</dbReference>
<dbReference type="SUPFAM" id="SSF52540">
    <property type="entry name" value="P-loop containing nucleoside triphosphate hydrolases"/>
    <property type="match status" value="1"/>
</dbReference>
<dbReference type="GO" id="GO:0005524">
    <property type="term" value="F:ATP binding"/>
    <property type="evidence" value="ECO:0007669"/>
    <property type="project" value="UniProtKB-KW"/>
</dbReference>
<dbReference type="PROSITE" id="PS50893">
    <property type="entry name" value="ABC_TRANSPORTER_2"/>
    <property type="match status" value="1"/>
</dbReference>
<dbReference type="InterPro" id="IPR003439">
    <property type="entry name" value="ABC_transporter-like_ATP-bd"/>
</dbReference>
<keyword evidence="2" id="KW-0547">Nucleotide-binding</keyword>
<feature type="domain" description="ABC transporter" evidence="4">
    <location>
        <begin position="8"/>
        <end position="241"/>
    </location>
</feature>
<protein>
    <submittedName>
        <fullName evidence="5">Amino acid/amide ABC transporter ATP-binding protein 1 (HAAT family)</fullName>
    </submittedName>
</protein>
<dbReference type="GO" id="GO:1903806">
    <property type="term" value="P:L-isoleucine import across plasma membrane"/>
    <property type="evidence" value="ECO:0007669"/>
    <property type="project" value="TreeGrafter"/>
</dbReference>
<dbReference type="GO" id="GO:1903805">
    <property type="term" value="P:L-valine import across plasma membrane"/>
    <property type="evidence" value="ECO:0007669"/>
    <property type="project" value="TreeGrafter"/>
</dbReference>
<dbReference type="GO" id="GO:0015808">
    <property type="term" value="P:L-alanine transport"/>
    <property type="evidence" value="ECO:0007669"/>
    <property type="project" value="TreeGrafter"/>
</dbReference>
<evidence type="ECO:0000313" key="5">
    <source>
        <dbReference type="EMBL" id="TCN38936.1"/>
    </source>
</evidence>
<dbReference type="GO" id="GO:0016887">
    <property type="term" value="F:ATP hydrolysis activity"/>
    <property type="evidence" value="ECO:0007669"/>
    <property type="project" value="InterPro"/>
</dbReference>
<accession>A0A4R2CE89</accession>
<dbReference type="GO" id="GO:0042941">
    <property type="term" value="P:D-alanine transmembrane transport"/>
    <property type="evidence" value="ECO:0007669"/>
    <property type="project" value="TreeGrafter"/>
</dbReference>
<dbReference type="InterPro" id="IPR027417">
    <property type="entry name" value="P-loop_NTPase"/>
</dbReference>
<evidence type="ECO:0000256" key="1">
    <source>
        <dbReference type="ARBA" id="ARBA00022448"/>
    </source>
</evidence>
<proteinExistence type="predicted"/>
<dbReference type="Proteomes" id="UP000295351">
    <property type="component" value="Unassembled WGS sequence"/>
</dbReference>
<gene>
    <name evidence="5" type="ORF">EV665_11822</name>
</gene>
<keyword evidence="6" id="KW-1185">Reference proteome</keyword>
<dbReference type="PANTHER" id="PTHR45772">
    <property type="entry name" value="CONSERVED COMPONENT OF ABC TRANSPORTER FOR NATURAL AMINO ACIDS-RELATED"/>
    <property type="match status" value="1"/>
</dbReference>
<comment type="caution">
    <text evidence="5">The sequence shown here is derived from an EMBL/GenBank/DDBJ whole genome shotgun (WGS) entry which is preliminary data.</text>
</comment>
<keyword evidence="1" id="KW-0813">Transport</keyword>
<evidence type="ECO:0000259" key="4">
    <source>
        <dbReference type="PROSITE" id="PS50893"/>
    </source>
</evidence>
<dbReference type="GO" id="GO:0015188">
    <property type="term" value="F:L-isoleucine transmembrane transporter activity"/>
    <property type="evidence" value="ECO:0007669"/>
    <property type="project" value="TreeGrafter"/>
</dbReference>
<name>A0A4R2CE89_SHIGR</name>
<dbReference type="CDD" id="cd03219">
    <property type="entry name" value="ABC_Mj1267_LivG_branched"/>
    <property type="match status" value="1"/>
</dbReference>
<evidence type="ECO:0000256" key="2">
    <source>
        <dbReference type="ARBA" id="ARBA00022741"/>
    </source>
</evidence>
<sequence length="248" mass="26361">MMQSTAAIEATGLSKSYGALAVTRDVSFALEPGCALGIIGPNGAGKTTLFNLLTGAVRPDAGSIRFAGKDISPTDARARCRMGISRSFQVPQPFSGLTVFENALVAATFAQGISEQAARPQAEDALRRTGLWPKTAKKAGELGLLDRKRLELARAIATAPKLLLLDEIAGGLTDAECVELIQLIRSIKESGVTIIWIEHVLHALLSIVDRVMVLDFGQKIAEGEPRDIMQSPEVAAIYLGLDGENTHA</sequence>
<organism evidence="5 6">
    <name type="scientific">Shinella granuli</name>
    <dbReference type="NCBI Taxonomy" id="323621"/>
    <lineage>
        <taxon>Bacteria</taxon>
        <taxon>Pseudomonadati</taxon>
        <taxon>Pseudomonadota</taxon>
        <taxon>Alphaproteobacteria</taxon>
        <taxon>Hyphomicrobiales</taxon>
        <taxon>Rhizobiaceae</taxon>
        <taxon>Shinella</taxon>
    </lineage>
</organism>
<dbReference type="EMBL" id="SLVX01000018">
    <property type="protein sequence ID" value="TCN38936.1"/>
    <property type="molecule type" value="Genomic_DNA"/>
</dbReference>
<dbReference type="AlphaFoldDB" id="A0A4R2CE89"/>